<name>A0ABX9QPQ9_9BACT</name>
<feature type="compositionally biased region" description="Basic residues" evidence="7">
    <location>
        <begin position="520"/>
        <end position="536"/>
    </location>
</feature>
<dbReference type="PANTHER" id="PTHR42926:SF1">
    <property type="entry name" value="CIRCADIAN CLOCK OSCILLATOR PROTEIN KAIC 1"/>
    <property type="match status" value="1"/>
</dbReference>
<evidence type="ECO:0000256" key="2">
    <source>
        <dbReference type="ARBA" id="ARBA00022553"/>
    </source>
</evidence>
<dbReference type="InterPro" id="IPR030665">
    <property type="entry name" value="KaiC"/>
</dbReference>
<organism evidence="9 10">
    <name type="scientific">Corallococcus praedator</name>
    <dbReference type="NCBI Taxonomy" id="2316724"/>
    <lineage>
        <taxon>Bacteria</taxon>
        <taxon>Pseudomonadati</taxon>
        <taxon>Myxococcota</taxon>
        <taxon>Myxococcia</taxon>
        <taxon>Myxococcales</taxon>
        <taxon>Cystobacterineae</taxon>
        <taxon>Myxococcaceae</taxon>
        <taxon>Corallococcus</taxon>
    </lineage>
</organism>
<feature type="region of interest" description="Disordered" evidence="7">
    <location>
        <begin position="493"/>
        <end position="549"/>
    </location>
</feature>
<feature type="compositionally biased region" description="Low complexity" evidence="7">
    <location>
        <begin position="537"/>
        <end position="549"/>
    </location>
</feature>
<dbReference type="EMBL" id="RAWI01000042">
    <property type="protein sequence ID" value="RKI13009.1"/>
    <property type="molecule type" value="Genomic_DNA"/>
</dbReference>
<feature type="domain" description="KaiC" evidence="8">
    <location>
        <begin position="256"/>
        <end position="492"/>
    </location>
</feature>
<evidence type="ECO:0000256" key="5">
    <source>
        <dbReference type="ARBA" id="ARBA00022777"/>
    </source>
</evidence>
<evidence type="ECO:0000313" key="9">
    <source>
        <dbReference type="EMBL" id="RKI13009.1"/>
    </source>
</evidence>
<evidence type="ECO:0000259" key="8">
    <source>
        <dbReference type="PROSITE" id="PS51146"/>
    </source>
</evidence>
<comment type="caution">
    <text evidence="9">The sequence shown here is derived from an EMBL/GenBank/DDBJ whole genome shotgun (WGS) entry which is preliminary data.</text>
</comment>
<proteinExistence type="predicted"/>
<feature type="region of interest" description="Disordered" evidence="7">
    <location>
        <begin position="1"/>
        <end position="20"/>
    </location>
</feature>
<keyword evidence="10" id="KW-1185">Reference proteome</keyword>
<dbReference type="EC" id="2.7.11.1" evidence="1"/>
<accession>A0ABX9QPQ9</accession>
<keyword evidence="5" id="KW-0418">Kinase</keyword>
<keyword evidence="3" id="KW-0808">Transferase</keyword>
<dbReference type="InterPro" id="IPR010624">
    <property type="entry name" value="KaiC_dom"/>
</dbReference>
<dbReference type="Pfam" id="PF06745">
    <property type="entry name" value="ATPase"/>
    <property type="match status" value="2"/>
</dbReference>
<dbReference type="InterPro" id="IPR027417">
    <property type="entry name" value="P-loop_NTPase"/>
</dbReference>
<evidence type="ECO:0000256" key="6">
    <source>
        <dbReference type="ARBA" id="ARBA00022801"/>
    </source>
</evidence>
<dbReference type="SUPFAM" id="SSF52540">
    <property type="entry name" value="P-loop containing nucleoside triphosphate hydrolases"/>
    <property type="match status" value="2"/>
</dbReference>
<reference evidence="9 10" key="1">
    <citation type="submission" date="2018-09" db="EMBL/GenBank/DDBJ databases">
        <authorList>
            <person name="Livingstone P.G."/>
            <person name="Whitworth D.E."/>
        </authorList>
    </citation>
    <scope>NUCLEOTIDE SEQUENCE [LARGE SCALE GENOMIC DNA]</scope>
    <source>
        <strain evidence="9 10">CA031B</strain>
    </source>
</reference>
<keyword evidence="2" id="KW-0597">Phosphoprotein</keyword>
<dbReference type="RefSeq" id="WP_120584621.1">
    <property type="nucleotide sequence ID" value="NZ_RAWI01000042.1"/>
</dbReference>
<dbReference type="InterPro" id="IPR003593">
    <property type="entry name" value="AAA+_ATPase"/>
</dbReference>
<dbReference type="Proteomes" id="UP000278907">
    <property type="component" value="Unassembled WGS sequence"/>
</dbReference>
<evidence type="ECO:0000256" key="1">
    <source>
        <dbReference type="ARBA" id="ARBA00012513"/>
    </source>
</evidence>
<dbReference type="PROSITE" id="PS51146">
    <property type="entry name" value="KAIC"/>
    <property type="match status" value="1"/>
</dbReference>
<dbReference type="PIRSF" id="PIRSF039117">
    <property type="entry name" value="KaiC"/>
    <property type="match status" value="1"/>
</dbReference>
<protein>
    <recommendedName>
        <fullName evidence="1">non-specific serine/threonine protein kinase</fullName>
        <ecNumber evidence="1">2.7.11.1</ecNumber>
    </recommendedName>
</protein>
<dbReference type="InterPro" id="IPR014774">
    <property type="entry name" value="KaiC-like_dom"/>
</dbReference>
<dbReference type="SMART" id="SM00382">
    <property type="entry name" value="AAA"/>
    <property type="match status" value="2"/>
</dbReference>
<evidence type="ECO:0000256" key="3">
    <source>
        <dbReference type="ARBA" id="ARBA00022679"/>
    </source>
</evidence>
<dbReference type="PANTHER" id="PTHR42926">
    <property type="match status" value="1"/>
</dbReference>
<dbReference type="InterPro" id="IPR051347">
    <property type="entry name" value="Circadian_clock_KaiC-rel"/>
</dbReference>
<sequence length="549" mass="60423">MANTADSDEGTQAKDGRSPAKRLVTNVPRLDFITKGGLILGSSYAIIGPPGSGKTVLANQIAFQHVRNGGKALYITLLSESHGRMLENLSQMTFFDPSVIPERLQYLSAYRELEKEGLKGLLELLRKNAQPHGATLLIIDGMDVAKEFARSDLSFKRFLQDLQTFCNILGCTTLLLAPHHEGEIHPENTAVDGIFELSLWLHGPRAVRELIAIKFRGGPSLLGRHEVEISDQGMVIHPRTEVQFAHPAAKGREDRIRMPFGIPRLDDALKGGVLSGSTTLLLGAPGTGKTLLGLRFLLEGARAGQPGVYFGFYETPPRLIEKALGTGMHDFKKYVDEGLIEIQWQPPLEHNMDSLAERLLERIEERKVDRLRLFIDGVSGFRSAAVYPDRLSRFFSALTHQLRMMDVTTLYSDETPLFSPGVEMAQPEAASTVENVILVRYVELRSQLYRLLSIMKMRESAYDSSIREFSISENGITVADTFESAESILTGHARLTSGPGTAPPAKARSALKAPLGSAGKKPRTAKKKTAQKKATQKKAPASASRRSRT</sequence>
<evidence type="ECO:0000256" key="7">
    <source>
        <dbReference type="SAM" id="MobiDB-lite"/>
    </source>
</evidence>
<keyword evidence="6" id="KW-0378">Hydrolase</keyword>
<dbReference type="Gene3D" id="3.40.50.300">
    <property type="entry name" value="P-loop containing nucleotide triphosphate hydrolases"/>
    <property type="match status" value="2"/>
</dbReference>
<evidence type="ECO:0000256" key="4">
    <source>
        <dbReference type="ARBA" id="ARBA00022737"/>
    </source>
</evidence>
<gene>
    <name evidence="9" type="ORF">D7Y13_08265</name>
</gene>
<evidence type="ECO:0000313" key="10">
    <source>
        <dbReference type="Proteomes" id="UP000278907"/>
    </source>
</evidence>
<keyword evidence="4" id="KW-0677">Repeat</keyword>